<dbReference type="EC" id="2.7.1.158" evidence="3 9"/>
<dbReference type="GO" id="GO:0035299">
    <property type="term" value="F:inositol-1,3,4,5,6-pentakisphosphate 2-kinase activity"/>
    <property type="evidence" value="ECO:0007669"/>
    <property type="project" value="UniProtKB-EC"/>
</dbReference>
<dbReference type="EMBL" id="ML996338">
    <property type="protein sequence ID" value="KAF2727338.1"/>
    <property type="molecule type" value="Genomic_DNA"/>
</dbReference>
<keyword evidence="5 9" id="KW-0808">Transferase</keyword>
<dbReference type="AlphaFoldDB" id="A0A9P4QHE3"/>
<name>A0A9P4QHE3_9PLEO</name>
<evidence type="ECO:0000256" key="5">
    <source>
        <dbReference type="ARBA" id="ARBA00022679"/>
    </source>
</evidence>
<proteinExistence type="inferred from homology"/>
<feature type="region of interest" description="Disordered" evidence="10">
    <location>
        <begin position="1"/>
        <end position="22"/>
    </location>
</feature>
<keyword evidence="12" id="KW-1185">Reference proteome</keyword>
<comment type="function">
    <text evidence="9">Phosphorylates Ins(1,3,4,5,6)P5 at position 2 to form Ins(1,2,3,4,5,6)P6 (InsP6 or phytate).</text>
</comment>
<comment type="domain">
    <text evidence="9">The EXKPK motif is conserved in inositol-pentakisphosphate 2-kinases of both family 1 and 2.</text>
</comment>
<evidence type="ECO:0000313" key="12">
    <source>
        <dbReference type="Proteomes" id="UP000799444"/>
    </source>
</evidence>
<keyword evidence="7 9" id="KW-0418">Kinase</keyword>
<dbReference type="GO" id="GO:0032958">
    <property type="term" value="P:inositol phosphate biosynthetic process"/>
    <property type="evidence" value="ECO:0007669"/>
    <property type="project" value="TreeGrafter"/>
</dbReference>
<organism evidence="11 12">
    <name type="scientific">Polyplosphaeria fusca</name>
    <dbReference type="NCBI Taxonomy" id="682080"/>
    <lineage>
        <taxon>Eukaryota</taxon>
        <taxon>Fungi</taxon>
        <taxon>Dikarya</taxon>
        <taxon>Ascomycota</taxon>
        <taxon>Pezizomycotina</taxon>
        <taxon>Dothideomycetes</taxon>
        <taxon>Pleosporomycetidae</taxon>
        <taxon>Pleosporales</taxon>
        <taxon>Tetraplosphaeriaceae</taxon>
        <taxon>Polyplosphaeria</taxon>
    </lineage>
</organism>
<protein>
    <recommendedName>
        <fullName evidence="4 9">Inositol-pentakisphosphate 2-kinase</fullName>
        <ecNumber evidence="3 9">2.7.1.158</ecNumber>
    </recommendedName>
</protein>
<evidence type="ECO:0000256" key="8">
    <source>
        <dbReference type="ARBA" id="ARBA00022840"/>
    </source>
</evidence>
<keyword evidence="8 9" id="KW-0067">ATP-binding</keyword>
<comment type="similarity">
    <text evidence="2">Belongs to the IPK1 type 1 family.</text>
</comment>
<evidence type="ECO:0000256" key="4">
    <source>
        <dbReference type="ARBA" id="ARBA00014846"/>
    </source>
</evidence>
<dbReference type="PANTHER" id="PTHR14456">
    <property type="entry name" value="INOSITOL POLYPHOSPHATE KINASE 1"/>
    <property type="match status" value="1"/>
</dbReference>
<gene>
    <name evidence="11" type="ORF">EJ04DRAFT_517304</name>
</gene>
<evidence type="ECO:0000313" key="11">
    <source>
        <dbReference type="EMBL" id="KAF2727338.1"/>
    </source>
</evidence>
<evidence type="ECO:0000256" key="6">
    <source>
        <dbReference type="ARBA" id="ARBA00022741"/>
    </source>
</evidence>
<dbReference type="InterPro" id="IPR009286">
    <property type="entry name" value="Ins_P5_2-kin"/>
</dbReference>
<comment type="function">
    <text evidence="1">Has kinase activity and phosphorylates inositol-1,3,4,5,6-pentakisphosphate (Ins(1,3,4,5,6)P5) to produce 1,2,3,4,5,6-hexakisphosphate (InsP6), also known as phytate.</text>
</comment>
<accession>A0A9P4QHE3</accession>
<reference evidence="11" key="1">
    <citation type="journal article" date="2020" name="Stud. Mycol.">
        <title>101 Dothideomycetes genomes: a test case for predicting lifestyles and emergence of pathogens.</title>
        <authorList>
            <person name="Haridas S."/>
            <person name="Albert R."/>
            <person name="Binder M."/>
            <person name="Bloem J."/>
            <person name="Labutti K."/>
            <person name="Salamov A."/>
            <person name="Andreopoulos B."/>
            <person name="Baker S."/>
            <person name="Barry K."/>
            <person name="Bills G."/>
            <person name="Bluhm B."/>
            <person name="Cannon C."/>
            <person name="Castanera R."/>
            <person name="Culley D."/>
            <person name="Daum C."/>
            <person name="Ezra D."/>
            <person name="Gonzalez J."/>
            <person name="Henrissat B."/>
            <person name="Kuo A."/>
            <person name="Liang C."/>
            <person name="Lipzen A."/>
            <person name="Lutzoni F."/>
            <person name="Magnuson J."/>
            <person name="Mondo S."/>
            <person name="Nolan M."/>
            <person name="Ohm R."/>
            <person name="Pangilinan J."/>
            <person name="Park H.-J."/>
            <person name="Ramirez L."/>
            <person name="Alfaro M."/>
            <person name="Sun H."/>
            <person name="Tritt A."/>
            <person name="Yoshinaga Y."/>
            <person name="Zwiers L.-H."/>
            <person name="Turgeon B."/>
            <person name="Goodwin S."/>
            <person name="Spatafora J."/>
            <person name="Crous P."/>
            <person name="Grigoriev I."/>
        </authorList>
    </citation>
    <scope>NUCLEOTIDE SEQUENCE</scope>
    <source>
        <strain evidence="11">CBS 125425</strain>
    </source>
</reference>
<comment type="catalytic activity">
    <reaction evidence="9">
        <text>1D-myo-inositol 1,3,4,5,6-pentakisphosphate + ATP = 1D-myo-inositol hexakisphosphate + ADP + H(+)</text>
        <dbReference type="Rhea" id="RHEA:20313"/>
        <dbReference type="ChEBI" id="CHEBI:15378"/>
        <dbReference type="ChEBI" id="CHEBI:30616"/>
        <dbReference type="ChEBI" id="CHEBI:57733"/>
        <dbReference type="ChEBI" id="CHEBI:58130"/>
        <dbReference type="ChEBI" id="CHEBI:456216"/>
        <dbReference type="EC" id="2.7.1.158"/>
    </reaction>
</comment>
<evidence type="ECO:0000256" key="3">
    <source>
        <dbReference type="ARBA" id="ARBA00012023"/>
    </source>
</evidence>
<dbReference type="PANTHER" id="PTHR14456:SF2">
    <property type="entry name" value="INOSITOL-PENTAKISPHOSPHATE 2-KINASE"/>
    <property type="match status" value="1"/>
</dbReference>
<evidence type="ECO:0000256" key="7">
    <source>
        <dbReference type="ARBA" id="ARBA00022777"/>
    </source>
</evidence>
<keyword evidence="6 9" id="KW-0547">Nucleotide-binding</keyword>
<evidence type="ECO:0000256" key="9">
    <source>
        <dbReference type="RuleBase" id="RU364126"/>
    </source>
</evidence>
<dbReference type="GO" id="GO:0005524">
    <property type="term" value="F:ATP binding"/>
    <property type="evidence" value="ECO:0007669"/>
    <property type="project" value="UniProtKB-KW"/>
</dbReference>
<evidence type="ECO:0000256" key="2">
    <source>
        <dbReference type="ARBA" id="ARBA00008305"/>
    </source>
</evidence>
<evidence type="ECO:0000256" key="10">
    <source>
        <dbReference type="SAM" id="MobiDB-lite"/>
    </source>
</evidence>
<dbReference type="GO" id="GO:0005634">
    <property type="term" value="C:nucleus"/>
    <property type="evidence" value="ECO:0007669"/>
    <property type="project" value="TreeGrafter"/>
</dbReference>
<comment type="caution">
    <text evidence="11">The sequence shown here is derived from an EMBL/GenBank/DDBJ whole genome shotgun (WGS) entry which is preliminary data.</text>
</comment>
<sequence>MTQESPQLIPHTPTTTFKNDTTISMSAEDTEDMEGSTESQTPTVHRAAQNLYWCRQVRAFAKEHQRDPTEPSPFSFALDFLAEGAANAVFTVRPWTDDSVGTNFVITAHNGSDVILSGQQFRNKVLRFSKGAPNTPDCKSIIDSYYADIKPLFEDFDEHLLHPELTEIEPLMVNQLNKSIAEHAIVNPRRFKGWIPKIGGNQLALIIDNMSSIPGSALTIEIKPKWLAQSASAIRNALRCRTCAMQSLNVSNGESKTEAYICPLRLASGNAALIKPWVQNKVAATMVAETSSVPSATQANIIDAITSYFSTGEQGNKLLAHLRTLQVKHDPIGIMRREEVSGLPHWTYPPVDTTNESLDRDLRLAMTLRDCSLYVRVHYEGENVVKVESKLGDLDFKSANKMDDWWLKEQQLINGEWYKKIGELQREVPCEIFAGWRDIVQRHWG</sequence>
<evidence type="ECO:0000256" key="1">
    <source>
        <dbReference type="ARBA" id="ARBA00003979"/>
    </source>
</evidence>
<dbReference type="OrthoDB" id="272370at2759"/>
<dbReference type="Proteomes" id="UP000799444">
    <property type="component" value="Unassembled WGS sequence"/>
</dbReference>
<dbReference type="Pfam" id="PF06090">
    <property type="entry name" value="Ins_P5_2-kin"/>
    <property type="match status" value="1"/>
</dbReference>